<keyword evidence="1" id="KW-0812">Transmembrane</keyword>
<dbReference type="OrthoDB" id="1123500at2"/>
<keyword evidence="1" id="KW-1133">Transmembrane helix</keyword>
<accession>A0A5E4YW97</accession>
<protein>
    <recommendedName>
        <fullName evidence="2">SHOCT domain-containing protein</fullName>
    </recommendedName>
</protein>
<dbReference type="InterPro" id="IPR018649">
    <property type="entry name" value="SHOCT"/>
</dbReference>
<evidence type="ECO:0000313" key="4">
    <source>
        <dbReference type="Proteomes" id="UP000384354"/>
    </source>
</evidence>
<dbReference type="Pfam" id="PF09851">
    <property type="entry name" value="SHOCT"/>
    <property type="match status" value="1"/>
</dbReference>
<dbReference type="AlphaFoldDB" id="A0A5E4YW97"/>
<sequence length="82" mass="9316">MMYGWEGGSPMWWGGMIVGPIMMIAFVVLTVLAIAWALRATGLGWHSDRKRPSRLDILKDRLARGEIDRAEYEEQRKILSGP</sequence>
<reference evidence="3 4" key="1">
    <citation type="submission" date="2019-08" db="EMBL/GenBank/DDBJ databases">
        <authorList>
            <person name="Peeters C."/>
        </authorList>
    </citation>
    <scope>NUCLEOTIDE SEQUENCE [LARGE SCALE GENOMIC DNA]</scope>
    <source>
        <strain evidence="3 4">LMG 31106</strain>
    </source>
</reference>
<dbReference type="RefSeq" id="WP_150564885.1">
    <property type="nucleotide sequence ID" value="NZ_CABPSL010000039.1"/>
</dbReference>
<keyword evidence="1" id="KW-0472">Membrane</keyword>
<dbReference type="Proteomes" id="UP000384354">
    <property type="component" value="Unassembled WGS sequence"/>
</dbReference>
<proteinExistence type="predicted"/>
<feature type="transmembrane region" description="Helical" evidence="1">
    <location>
        <begin position="12"/>
        <end position="38"/>
    </location>
</feature>
<gene>
    <name evidence="3" type="ORF">PCE31106_04767</name>
</gene>
<organism evidence="3 4">
    <name type="scientific">Pandoraea cepalis</name>
    <dbReference type="NCBI Taxonomy" id="2508294"/>
    <lineage>
        <taxon>Bacteria</taxon>
        <taxon>Pseudomonadati</taxon>
        <taxon>Pseudomonadota</taxon>
        <taxon>Betaproteobacteria</taxon>
        <taxon>Burkholderiales</taxon>
        <taxon>Burkholderiaceae</taxon>
        <taxon>Pandoraea</taxon>
    </lineage>
</organism>
<name>A0A5E4YW97_9BURK</name>
<evidence type="ECO:0000256" key="1">
    <source>
        <dbReference type="SAM" id="Phobius"/>
    </source>
</evidence>
<evidence type="ECO:0000313" key="3">
    <source>
        <dbReference type="EMBL" id="VVE52657.1"/>
    </source>
</evidence>
<evidence type="ECO:0000259" key="2">
    <source>
        <dbReference type="Pfam" id="PF09851"/>
    </source>
</evidence>
<dbReference type="EMBL" id="CABPSL010000039">
    <property type="protein sequence ID" value="VVE52657.1"/>
    <property type="molecule type" value="Genomic_DNA"/>
</dbReference>
<feature type="domain" description="SHOCT" evidence="2">
    <location>
        <begin position="54"/>
        <end position="79"/>
    </location>
</feature>